<dbReference type="PANTHER" id="PTHR48062:SF21">
    <property type="entry name" value="RECEPTOR-LIKE PROTEIN 12"/>
    <property type="match status" value="1"/>
</dbReference>
<dbReference type="Pfam" id="PF13855">
    <property type="entry name" value="LRR_8"/>
    <property type="match status" value="2"/>
</dbReference>
<organism evidence="5 6">
    <name type="scientific">Phaseolus coccineus</name>
    <name type="common">Scarlet runner bean</name>
    <name type="synonym">Phaseolus multiflorus</name>
    <dbReference type="NCBI Taxonomy" id="3886"/>
    <lineage>
        <taxon>Eukaryota</taxon>
        <taxon>Viridiplantae</taxon>
        <taxon>Streptophyta</taxon>
        <taxon>Embryophyta</taxon>
        <taxon>Tracheophyta</taxon>
        <taxon>Spermatophyta</taxon>
        <taxon>Magnoliopsida</taxon>
        <taxon>eudicotyledons</taxon>
        <taxon>Gunneridae</taxon>
        <taxon>Pentapetalae</taxon>
        <taxon>rosids</taxon>
        <taxon>fabids</taxon>
        <taxon>Fabales</taxon>
        <taxon>Fabaceae</taxon>
        <taxon>Papilionoideae</taxon>
        <taxon>50 kb inversion clade</taxon>
        <taxon>NPAAA clade</taxon>
        <taxon>indigoferoid/millettioid clade</taxon>
        <taxon>Phaseoleae</taxon>
        <taxon>Phaseolus</taxon>
    </lineage>
</organism>
<evidence type="ECO:0000313" key="6">
    <source>
        <dbReference type="Proteomes" id="UP001374584"/>
    </source>
</evidence>
<keyword evidence="3" id="KW-0677">Repeat</keyword>
<comment type="similarity">
    <text evidence="1">Belongs to the RLP family.</text>
</comment>
<dbReference type="PANTHER" id="PTHR48062">
    <property type="entry name" value="RECEPTOR-LIKE PROTEIN 14"/>
    <property type="match status" value="1"/>
</dbReference>
<reference evidence="5 6" key="1">
    <citation type="submission" date="2024-01" db="EMBL/GenBank/DDBJ databases">
        <title>The genomes of 5 underutilized Papilionoideae crops provide insights into root nodulation and disease resistanc.</title>
        <authorList>
            <person name="Jiang F."/>
        </authorList>
    </citation>
    <scope>NUCLEOTIDE SEQUENCE [LARGE SCALE GENOMIC DNA]</scope>
    <source>
        <strain evidence="5">JINMINGXINNONG_FW02</strain>
        <tissue evidence="5">Leaves</tissue>
    </source>
</reference>
<evidence type="ECO:0000256" key="2">
    <source>
        <dbReference type="ARBA" id="ARBA00022614"/>
    </source>
</evidence>
<evidence type="ECO:0000256" key="3">
    <source>
        <dbReference type="ARBA" id="ARBA00022737"/>
    </source>
</evidence>
<dbReference type="AlphaFoldDB" id="A0AAN9RIC6"/>
<sequence length="481" mass="53810">MIDLVTFTCISLSFVEDTLNGVKDEFCSFRASPFSGASSVGLFPPSSLTDIKPIYSPSTCVPSSPRNLERLILDGSSTLENEFFQSIGDLSSLKVLSLSKCDINGTLPAADWFKLKKLEELNLIYNKFEGSLPSSFVNMTSLRILELSYNHFIGDFASNLASLTSLEYFGFKGNQFELPSRPLLKTRRIDVSDNIITGQIFGNNISSVFPNLQFLNLSMNGIRGSIPHEFSQMHLLDTLDLSDNSLSGNTKEHIWRQNSEVLSLDGTLSAHGYSRWGKSFPITKEKVNFTTKKTSYTYKGDILGYISGIDLSNNKLNGNIPSEFRNLTGIRALNLSYNDFIGQIPSSFSNLVQIESLDLSFNKLSGKIPLQLNRLSFLTVFSVAHDNLFGETLERKSQFITFDQSSYEDNPFLCGPSLPKSCNPYVQPHAISPNNSYTDEGNCSFVDMFVFWTSFGVSCTSVLLVIAATLYINPYWRRRWF</sequence>
<dbReference type="SUPFAM" id="SSF52047">
    <property type="entry name" value="RNI-like"/>
    <property type="match status" value="1"/>
</dbReference>
<keyword evidence="4" id="KW-0812">Transmembrane</keyword>
<evidence type="ECO:0000313" key="5">
    <source>
        <dbReference type="EMBL" id="KAK7373866.1"/>
    </source>
</evidence>
<keyword evidence="4" id="KW-0472">Membrane</keyword>
<keyword evidence="6" id="KW-1185">Reference proteome</keyword>
<dbReference type="Proteomes" id="UP001374584">
    <property type="component" value="Unassembled WGS sequence"/>
</dbReference>
<name>A0AAN9RIC6_PHACN</name>
<evidence type="ECO:0000256" key="4">
    <source>
        <dbReference type="SAM" id="Phobius"/>
    </source>
</evidence>
<dbReference type="InterPro" id="IPR001611">
    <property type="entry name" value="Leu-rich_rpt"/>
</dbReference>
<proteinExistence type="inferred from homology"/>
<feature type="transmembrane region" description="Helical" evidence="4">
    <location>
        <begin position="449"/>
        <end position="472"/>
    </location>
</feature>
<dbReference type="FunFam" id="3.80.10.10:FF:000383">
    <property type="entry name" value="Leucine-rich repeat receptor protein kinase EMS1"/>
    <property type="match status" value="1"/>
</dbReference>
<keyword evidence="4" id="KW-1133">Transmembrane helix</keyword>
<dbReference type="InterPro" id="IPR032675">
    <property type="entry name" value="LRR_dom_sf"/>
</dbReference>
<dbReference type="EMBL" id="JAYMYR010000003">
    <property type="protein sequence ID" value="KAK7373866.1"/>
    <property type="molecule type" value="Genomic_DNA"/>
</dbReference>
<dbReference type="Pfam" id="PF00560">
    <property type="entry name" value="LRR_1"/>
    <property type="match status" value="1"/>
</dbReference>
<keyword evidence="2" id="KW-0433">Leucine-rich repeat</keyword>
<accession>A0AAN9RIC6</accession>
<protein>
    <submittedName>
        <fullName evidence="5">Uncharacterized protein</fullName>
    </submittedName>
</protein>
<evidence type="ECO:0000256" key="1">
    <source>
        <dbReference type="ARBA" id="ARBA00009592"/>
    </source>
</evidence>
<comment type="caution">
    <text evidence="5">The sequence shown here is derived from an EMBL/GenBank/DDBJ whole genome shotgun (WGS) entry which is preliminary data.</text>
</comment>
<dbReference type="PRINTS" id="PR00019">
    <property type="entry name" value="LEURICHRPT"/>
</dbReference>
<dbReference type="Gene3D" id="3.80.10.10">
    <property type="entry name" value="Ribonuclease Inhibitor"/>
    <property type="match status" value="1"/>
</dbReference>
<dbReference type="InterPro" id="IPR051502">
    <property type="entry name" value="RLP_Defense_Trigger"/>
</dbReference>
<gene>
    <name evidence="5" type="ORF">VNO80_07286</name>
</gene>